<organism evidence="2 3">
    <name type="scientific">Triangularia verruculosa</name>
    <dbReference type="NCBI Taxonomy" id="2587418"/>
    <lineage>
        <taxon>Eukaryota</taxon>
        <taxon>Fungi</taxon>
        <taxon>Dikarya</taxon>
        <taxon>Ascomycota</taxon>
        <taxon>Pezizomycotina</taxon>
        <taxon>Sordariomycetes</taxon>
        <taxon>Sordariomycetidae</taxon>
        <taxon>Sordariales</taxon>
        <taxon>Podosporaceae</taxon>
        <taxon>Triangularia</taxon>
    </lineage>
</organism>
<proteinExistence type="predicted"/>
<sequence length="99" mass="10596">MGIQHRRLISLGLNRQRTGGRAAKDGSEFTNKAVKESVWTAGNGTKTETKTTNGQTAPVQPLDTFDTDSYTDVSIPQLTDSSPKAATVKEAAADSHHQP</sequence>
<evidence type="ECO:0000313" key="2">
    <source>
        <dbReference type="EMBL" id="KAK4194961.1"/>
    </source>
</evidence>
<reference evidence="2" key="2">
    <citation type="submission" date="2023-05" db="EMBL/GenBank/DDBJ databases">
        <authorList>
            <consortium name="Lawrence Berkeley National Laboratory"/>
            <person name="Steindorff A."/>
            <person name="Hensen N."/>
            <person name="Bonometti L."/>
            <person name="Westerberg I."/>
            <person name="Brannstrom I.O."/>
            <person name="Guillou S."/>
            <person name="Cros-Aarteil S."/>
            <person name="Calhoun S."/>
            <person name="Haridas S."/>
            <person name="Kuo A."/>
            <person name="Mondo S."/>
            <person name="Pangilinan J."/>
            <person name="Riley R."/>
            <person name="Labutti K."/>
            <person name="Andreopoulos B."/>
            <person name="Lipzen A."/>
            <person name="Chen C."/>
            <person name="Yanf M."/>
            <person name="Daum C."/>
            <person name="Ng V."/>
            <person name="Clum A."/>
            <person name="Ohm R."/>
            <person name="Martin F."/>
            <person name="Silar P."/>
            <person name="Natvig D."/>
            <person name="Lalanne C."/>
            <person name="Gautier V."/>
            <person name="Ament-Velasquez S.L."/>
            <person name="Kruys A."/>
            <person name="Hutchinson M.I."/>
            <person name="Powell A.J."/>
            <person name="Barry K."/>
            <person name="Miller A.N."/>
            <person name="Grigoriev I.V."/>
            <person name="Debuchy R."/>
            <person name="Gladieux P."/>
            <person name="Thoren M.H."/>
            <person name="Johannesson H."/>
        </authorList>
    </citation>
    <scope>NUCLEOTIDE SEQUENCE</scope>
    <source>
        <strain evidence="2">CBS 315.58</strain>
    </source>
</reference>
<keyword evidence="3" id="KW-1185">Reference proteome</keyword>
<name>A0AAN7AN69_9PEZI</name>
<accession>A0AAN7AN69</accession>
<feature type="compositionally biased region" description="Low complexity" evidence="1">
    <location>
        <begin position="40"/>
        <end position="57"/>
    </location>
</feature>
<protein>
    <submittedName>
        <fullName evidence="2">Uncharacterized protein</fullName>
    </submittedName>
</protein>
<dbReference type="AlphaFoldDB" id="A0AAN7AN69"/>
<dbReference type="Proteomes" id="UP001303160">
    <property type="component" value="Unassembled WGS sequence"/>
</dbReference>
<feature type="region of interest" description="Disordered" evidence="1">
    <location>
        <begin position="39"/>
        <end position="99"/>
    </location>
</feature>
<reference evidence="2" key="1">
    <citation type="journal article" date="2023" name="Mol. Phylogenet. Evol.">
        <title>Genome-scale phylogeny and comparative genomics of the fungal order Sordariales.</title>
        <authorList>
            <person name="Hensen N."/>
            <person name="Bonometti L."/>
            <person name="Westerberg I."/>
            <person name="Brannstrom I.O."/>
            <person name="Guillou S."/>
            <person name="Cros-Aarteil S."/>
            <person name="Calhoun S."/>
            <person name="Haridas S."/>
            <person name="Kuo A."/>
            <person name="Mondo S."/>
            <person name="Pangilinan J."/>
            <person name="Riley R."/>
            <person name="LaButti K."/>
            <person name="Andreopoulos B."/>
            <person name="Lipzen A."/>
            <person name="Chen C."/>
            <person name="Yan M."/>
            <person name="Daum C."/>
            <person name="Ng V."/>
            <person name="Clum A."/>
            <person name="Steindorff A."/>
            <person name="Ohm R.A."/>
            <person name="Martin F."/>
            <person name="Silar P."/>
            <person name="Natvig D.O."/>
            <person name="Lalanne C."/>
            <person name="Gautier V."/>
            <person name="Ament-Velasquez S.L."/>
            <person name="Kruys A."/>
            <person name="Hutchinson M.I."/>
            <person name="Powell A.J."/>
            <person name="Barry K."/>
            <person name="Miller A.N."/>
            <person name="Grigoriev I.V."/>
            <person name="Debuchy R."/>
            <person name="Gladieux P."/>
            <person name="Hiltunen Thoren M."/>
            <person name="Johannesson H."/>
        </authorList>
    </citation>
    <scope>NUCLEOTIDE SEQUENCE</scope>
    <source>
        <strain evidence="2">CBS 315.58</strain>
    </source>
</reference>
<evidence type="ECO:0000313" key="3">
    <source>
        <dbReference type="Proteomes" id="UP001303160"/>
    </source>
</evidence>
<dbReference type="EMBL" id="MU864031">
    <property type="protein sequence ID" value="KAK4194961.1"/>
    <property type="molecule type" value="Genomic_DNA"/>
</dbReference>
<gene>
    <name evidence="2" type="ORF">QBC40DRAFT_259477</name>
</gene>
<feature type="compositionally biased region" description="Polar residues" evidence="1">
    <location>
        <begin position="67"/>
        <end position="84"/>
    </location>
</feature>
<evidence type="ECO:0000256" key="1">
    <source>
        <dbReference type="SAM" id="MobiDB-lite"/>
    </source>
</evidence>
<comment type="caution">
    <text evidence="2">The sequence shown here is derived from an EMBL/GenBank/DDBJ whole genome shotgun (WGS) entry which is preliminary data.</text>
</comment>